<evidence type="ECO:0000256" key="2">
    <source>
        <dbReference type="ARBA" id="ARBA00005417"/>
    </source>
</evidence>
<keyword evidence="6" id="KW-0547">Nucleotide-binding</keyword>
<keyword evidence="9" id="KW-0472">Membrane</keyword>
<evidence type="ECO:0000259" key="10">
    <source>
        <dbReference type="PROSITE" id="PS50893"/>
    </source>
</evidence>
<feature type="domain" description="ABC transporter" evidence="10">
    <location>
        <begin position="8"/>
        <end position="251"/>
    </location>
</feature>
<comment type="caution">
    <text evidence="11">The sequence shown here is derived from an EMBL/GenBank/DDBJ whole genome shotgun (WGS) entry which is preliminary data.</text>
</comment>
<proteinExistence type="inferred from homology"/>
<dbReference type="InterPro" id="IPR003439">
    <property type="entry name" value="ABC_transporter-like_ATP-bd"/>
</dbReference>
<evidence type="ECO:0000256" key="4">
    <source>
        <dbReference type="ARBA" id="ARBA00022475"/>
    </source>
</evidence>
<evidence type="ECO:0000256" key="5">
    <source>
        <dbReference type="ARBA" id="ARBA00022519"/>
    </source>
</evidence>
<evidence type="ECO:0000256" key="6">
    <source>
        <dbReference type="ARBA" id="ARBA00022741"/>
    </source>
</evidence>
<gene>
    <name evidence="11" type="ORF">GCM10009639_17440</name>
</gene>
<evidence type="ECO:0000256" key="1">
    <source>
        <dbReference type="ARBA" id="ARBA00004202"/>
    </source>
</evidence>
<dbReference type="InterPro" id="IPR003593">
    <property type="entry name" value="AAA+_ATPase"/>
</dbReference>
<dbReference type="PROSITE" id="PS00211">
    <property type="entry name" value="ABC_TRANSPORTER_1"/>
    <property type="match status" value="1"/>
</dbReference>
<dbReference type="PANTHER" id="PTHR43297">
    <property type="entry name" value="OLIGOPEPTIDE TRANSPORT ATP-BINDING PROTEIN APPD"/>
    <property type="match status" value="1"/>
</dbReference>
<evidence type="ECO:0000256" key="8">
    <source>
        <dbReference type="ARBA" id="ARBA00022967"/>
    </source>
</evidence>
<keyword evidence="3" id="KW-0813">Transport</keyword>
<evidence type="ECO:0000313" key="12">
    <source>
        <dbReference type="Proteomes" id="UP001499863"/>
    </source>
</evidence>
<comment type="similarity">
    <text evidence="2">Belongs to the ABC transporter superfamily.</text>
</comment>
<dbReference type="GO" id="GO:0005524">
    <property type="term" value="F:ATP binding"/>
    <property type="evidence" value="ECO:0007669"/>
    <property type="project" value="UniProtKB-KW"/>
</dbReference>
<evidence type="ECO:0000313" key="11">
    <source>
        <dbReference type="EMBL" id="GAA1389612.1"/>
    </source>
</evidence>
<dbReference type="InterPro" id="IPR017871">
    <property type="entry name" value="ABC_transporter-like_CS"/>
</dbReference>
<dbReference type="CDD" id="cd03257">
    <property type="entry name" value="ABC_NikE_OppD_transporters"/>
    <property type="match status" value="1"/>
</dbReference>
<organism evidence="11 12">
    <name type="scientific">Kitasatospora putterlickiae</name>
    <dbReference type="NCBI Taxonomy" id="221725"/>
    <lineage>
        <taxon>Bacteria</taxon>
        <taxon>Bacillati</taxon>
        <taxon>Actinomycetota</taxon>
        <taxon>Actinomycetes</taxon>
        <taxon>Kitasatosporales</taxon>
        <taxon>Streptomycetaceae</taxon>
        <taxon>Kitasatospora</taxon>
    </lineage>
</organism>
<keyword evidence="7 11" id="KW-0067">ATP-binding</keyword>
<keyword evidence="5" id="KW-0997">Cell inner membrane</keyword>
<accession>A0ABN1XTA1</accession>
<evidence type="ECO:0000256" key="3">
    <source>
        <dbReference type="ARBA" id="ARBA00022448"/>
    </source>
</evidence>
<keyword evidence="12" id="KW-1185">Reference proteome</keyword>
<dbReference type="InterPro" id="IPR013563">
    <property type="entry name" value="Oligopep_ABC_C"/>
</dbReference>
<dbReference type="NCBIfam" id="TIGR01727">
    <property type="entry name" value="oligo_HPY"/>
    <property type="match status" value="1"/>
</dbReference>
<dbReference type="Proteomes" id="UP001499863">
    <property type="component" value="Unassembled WGS sequence"/>
</dbReference>
<keyword evidence="8" id="KW-1278">Translocase</keyword>
<dbReference type="Pfam" id="PF00005">
    <property type="entry name" value="ABC_tran"/>
    <property type="match status" value="1"/>
</dbReference>
<evidence type="ECO:0000256" key="7">
    <source>
        <dbReference type="ARBA" id="ARBA00022840"/>
    </source>
</evidence>
<dbReference type="PANTHER" id="PTHR43297:SF14">
    <property type="entry name" value="ATPASE AAA-TYPE CORE DOMAIN-CONTAINING PROTEIN"/>
    <property type="match status" value="1"/>
</dbReference>
<name>A0ABN1XTA1_9ACTN</name>
<keyword evidence="4" id="KW-1003">Cell membrane</keyword>
<dbReference type="Gene3D" id="3.40.50.300">
    <property type="entry name" value="P-loop containing nucleotide triphosphate hydrolases"/>
    <property type="match status" value="1"/>
</dbReference>
<dbReference type="SUPFAM" id="SSF52540">
    <property type="entry name" value="P-loop containing nucleoside triphosphate hydrolases"/>
    <property type="match status" value="1"/>
</dbReference>
<dbReference type="SMART" id="SM00382">
    <property type="entry name" value="AAA"/>
    <property type="match status" value="1"/>
</dbReference>
<dbReference type="EMBL" id="BAAAKJ010000086">
    <property type="protein sequence ID" value="GAA1389612.1"/>
    <property type="molecule type" value="Genomic_DNA"/>
</dbReference>
<dbReference type="InterPro" id="IPR050388">
    <property type="entry name" value="ABC_Ni/Peptide_Import"/>
</dbReference>
<dbReference type="RefSeq" id="WP_344330797.1">
    <property type="nucleotide sequence ID" value="NZ_BAAAKJ010000086.1"/>
</dbReference>
<sequence>MHGNEPLLSIRDLRVTAEKRDLTLVDGVSLDIHAGERMALVGESGSGKSLTCMSVISLLARGLRVSGGEIAWRGEDISRVSAGRMRQLRGREISMIYQEPLTSLNPVLSIGNQLGEAAKHVSASRADVLSMLDRVGFDRPERVLRQRPHELSGGMRQRVMIAMALLGRPRLLLADEPTTALDVTVQDQVLKLIYDITVETGTALLLVSHDLNVVRRIADTVAVLYTGRIAESGPTERVLSEPRHPYTDALLRSVPSLGVKADRLTAIPGRVPTPNEWTDGCRFASRCGFATATCVDKPPFAEFQGQASACWHTDRLIESKGAR</sequence>
<dbReference type="InterPro" id="IPR027417">
    <property type="entry name" value="P-loop_NTPase"/>
</dbReference>
<dbReference type="Pfam" id="PF08352">
    <property type="entry name" value="oligo_HPY"/>
    <property type="match status" value="1"/>
</dbReference>
<comment type="subcellular location">
    <subcellularLocation>
        <location evidence="1">Cell membrane</location>
        <topology evidence="1">Peripheral membrane protein</topology>
    </subcellularLocation>
</comment>
<protein>
    <submittedName>
        <fullName evidence="11">ABC transporter ATP-binding protein</fullName>
    </submittedName>
</protein>
<dbReference type="PROSITE" id="PS50893">
    <property type="entry name" value="ABC_TRANSPORTER_2"/>
    <property type="match status" value="1"/>
</dbReference>
<evidence type="ECO:0000256" key="9">
    <source>
        <dbReference type="ARBA" id="ARBA00023136"/>
    </source>
</evidence>
<reference evidence="11 12" key="1">
    <citation type="journal article" date="2019" name="Int. J. Syst. Evol. Microbiol.">
        <title>The Global Catalogue of Microorganisms (GCM) 10K type strain sequencing project: providing services to taxonomists for standard genome sequencing and annotation.</title>
        <authorList>
            <consortium name="The Broad Institute Genomics Platform"/>
            <consortium name="The Broad Institute Genome Sequencing Center for Infectious Disease"/>
            <person name="Wu L."/>
            <person name="Ma J."/>
        </authorList>
    </citation>
    <scope>NUCLEOTIDE SEQUENCE [LARGE SCALE GENOMIC DNA]</scope>
    <source>
        <strain evidence="11 12">JCM 12393</strain>
    </source>
</reference>